<evidence type="ECO:0000256" key="5">
    <source>
        <dbReference type="SAM" id="MobiDB-lite"/>
    </source>
</evidence>
<protein>
    <recommendedName>
        <fullName evidence="6">C3H1-type domain-containing protein</fullName>
    </recommendedName>
</protein>
<proteinExistence type="predicted"/>
<evidence type="ECO:0000259" key="6">
    <source>
        <dbReference type="PROSITE" id="PS50103"/>
    </source>
</evidence>
<dbReference type="Pfam" id="PF18044">
    <property type="entry name" value="zf-CCCH_4"/>
    <property type="match status" value="1"/>
</dbReference>
<feature type="compositionally biased region" description="Polar residues" evidence="5">
    <location>
        <begin position="249"/>
        <end position="270"/>
    </location>
</feature>
<reference evidence="7" key="1">
    <citation type="submission" date="2021-12" db="EMBL/GenBank/DDBJ databases">
        <title>Black yeast isolated from Biological Soil Crust.</title>
        <authorList>
            <person name="Kurbessoian T."/>
        </authorList>
    </citation>
    <scope>NUCLEOTIDE SEQUENCE</scope>
    <source>
        <strain evidence="7">CCFEE 5208</strain>
    </source>
</reference>
<feature type="compositionally biased region" description="Gly residues" evidence="5">
    <location>
        <begin position="40"/>
        <end position="60"/>
    </location>
</feature>
<dbReference type="AlphaFoldDB" id="A0AAN6FJ21"/>
<dbReference type="Gene3D" id="4.10.1000.10">
    <property type="entry name" value="Zinc finger, CCCH-type"/>
    <property type="match status" value="1"/>
</dbReference>
<dbReference type="GO" id="GO:0008270">
    <property type="term" value="F:zinc ion binding"/>
    <property type="evidence" value="ECO:0007669"/>
    <property type="project" value="UniProtKB-KW"/>
</dbReference>
<dbReference type="SMART" id="SM00356">
    <property type="entry name" value="ZnF_C3H1"/>
    <property type="match status" value="1"/>
</dbReference>
<feature type="compositionally biased region" description="Low complexity" evidence="5">
    <location>
        <begin position="193"/>
        <end position="206"/>
    </location>
</feature>
<dbReference type="CDD" id="cd23954">
    <property type="entry name" value="AMO1_CTD"/>
    <property type="match status" value="1"/>
</dbReference>
<dbReference type="PANTHER" id="PTHR21099">
    <property type="entry name" value="RAD201"/>
    <property type="match status" value="1"/>
</dbReference>
<feature type="region of interest" description="Disordered" evidence="5">
    <location>
        <begin position="17"/>
        <end position="75"/>
    </location>
</feature>
<dbReference type="PANTHER" id="PTHR21099:SF2">
    <property type="entry name" value="SI:CH211-113E8.11"/>
    <property type="match status" value="1"/>
</dbReference>
<evidence type="ECO:0000256" key="3">
    <source>
        <dbReference type="ARBA" id="ARBA00022833"/>
    </source>
</evidence>
<feature type="domain" description="C3H1-type" evidence="6">
    <location>
        <begin position="1"/>
        <end position="25"/>
    </location>
</feature>
<dbReference type="GO" id="GO:0005634">
    <property type="term" value="C:nucleus"/>
    <property type="evidence" value="ECO:0007669"/>
    <property type="project" value="TreeGrafter"/>
</dbReference>
<name>A0AAN6FJ21_9PEZI</name>
<evidence type="ECO:0000256" key="1">
    <source>
        <dbReference type="ARBA" id="ARBA00022723"/>
    </source>
</evidence>
<sequence length="634" mass="64954">MVVCKFFLEGRCKFGSNCKNEHPGDRNQGQQQNSFAPLGNSGGGGGGGGRVRSGGAGGSGDRYRPGDRDRSQRLPFHLDREALAADLDGGPKGEKPEWPLSCYGAGRDAPRQLLEGPLEQSMEEMRVLCYIAARENKLQDYLQHESALKAQAQQQTRNILNDLDSALKYVMDGEHQHPNRLDEVVKNVSSQPAAGSGFGRASASGSVSLGGEFGQPSQVGSGMARGGFGQPSSAGNGSAFGAPSVPSGPRSQLSGFGAPSQPSGGSTFGQPSRPAFGQPSQPISSPAFGAPSQPGGGGTTFGSASTMGTQGSAFGRPSQPDFAQSGFGQAPKPAFGAPSQPTGSSPFGSGQQQLQQRPNPFAGVASQPSAFAQAGQNQGQQSSAFASAGQSNGFGTPSGPAAANPFAARVSAPAFGAPTQPNGNAFAQPDSGTAGFGQPSAPSTGFGQASAPTTASSDMDVSSPARPTTATNGALSGFGALQASSTAPGATAQSINGGFGGLNALASSTISASTSAHTNGNTVPGISGTASYTTRGPDGKSLSTWKGRPVTYDREQTPWAPYYTNPQTGKQERIWHSDGIPDRPNPCAEAEPGVYLGDLGKVLNEVYEFVMEKQEFVDVVPEVPPKREWVRWDL</sequence>
<evidence type="ECO:0000313" key="8">
    <source>
        <dbReference type="Proteomes" id="UP001168146"/>
    </source>
</evidence>
<feature type="compositionally biased region" description="Low complexity" evidence="5">
    <location>
        <begin position="369"/>
        <end position="395"/>
    </location>
</feature>
<feature type="region of interest" description="Disordered" evidence="5">
    <location>
        <begin position="187"/>
        <end position="473"/>
    </location>
</feature>
<keyword evidence="1 4" id="KW-0479">Metal-binding</keyword>
<organism evidence="7 8">
    <name type="scientific">Friedmanniomyces endolithicus</name>
    <dbReference type="NCBI Taxonomy" id="329885"/>
    <lineage>
        <taxon>Eukaryota</taxon>
        <taxon>Fungi</taxon>
        <taxon>Dikarya</taxon>
        <taxon>Ascomycota</taxon>
        <taxon>Pezizomycotina</taxon>
        <taxon>Dothideomycetes</taxon>
        <taxon>Dothideomycetidae</taxon>
        <taxon>Mycosphaerellales</taxon>
        <taxon>Teratosphaeriaceae</taxon>
        <taxon>Friedmanniomyces</taxon>
    </lineage>
</organism>
<feature type="zinc finger region" description="C3H1-type" evidence="4">
    <location>
        <begin position="1"/>
        <end position="25"/>
    </location>
</feature>
<dbReference type="InterPro" id="IPR041367">
    <property type="entry name" value="Znf-CCCH_4"/>
</dbReference>
<evidence type="ECO:0000256" key="4">
    <source>
        <dbReference type="PROSITE-ProRule" id="PRU00723"/>
    </source>
</evidence>
<feature type="compositionally biased region" description="Polar residues" evidence="5">
    <location>
        <begin position="440"/>
        <end position="473"/>
    </location>
</feature>
<evidence type="ECO:0000313" key="7">
    <source>
        <dbReference type="EMBL" id="KAK0319325.1"/>
    </source>
</evidence>
<dbReference type="EMBL" id="JASUXU010000031">
    <property type="protein sequence ID" value="KAK0319325.1"/>
    <property type="molecule type" value="Genomic_DNA"/>
</dbReference>
<dbReference type="PROSITE" id="PS50103">
    <property type="entry name" value="ZF_C3H1"/>
    <property type="match status" value="1"/>
</dbReference>
<keyword evidence="2 4" id="KW-0863">Zinc-finger</keyword>
<feature type="compositionally biased region" description="Basic and acidic residues" evidence="5">
    <location>
        <begin position="61"/>
        <end position="75"/>
    </location>
</feature>
<keyword evidence="3 4" id="KW-0862">Zinc</keyword>
<dbReference type="Proteomes" id="UP001168146">
    <property type="component" value="Unassembled WGS sequence"/>
</dbReference>
<feature type="compositionally biased region" description="Polar residues" evidence="5">
    <location>
        <begin position="519"/>
        <end position="534"/>
    </location>
</feature>
<evidence type="ECO:0000256" key="2">
    <source>
        <dbReference type="ARBA" id="ARBA00022771"/>
    </source>
</evidence>
<gene>
    <name evidence="7" type="ORF">LTR82_009742</name>
</gene>
<feature type="region of interest" description="Disordered" evidence="5">
    <location>
        <begin position="514"/>
        <end position="546"/>
    </location>
</feature>
<dbReference type="InterPro" id="IPR000571">
    <property type="entry name" value="Znf_CCCH"/>
</dbReference>
<feature type="compositionally biased region" description="Polar residues" evidence="5">
    <location>
        <begin position="339"/>
        <end position="358"/>
    </location>
</feature>
<accession>A0AAN6FJ21</accession>
<comment type="caution">
    <text evidence="7">The sequence shown here is derived from an EMBL/GenBank/DDBJ whole genome shotgun (WGS) entry which is preliminary data.</text>
</comment>